<proteinExistence type="inferred from homology"/>
<reference evidence="6" key="1">
    <citation type="journal article" date="2019" name="Int. J. Syst. Evol. Microbiol.">
        <title>The Global Catalogue of Microorganisms (GCM) 10K type strain sequencing project: providing services to taxonomists for standard genome sequencing and annotation.</title>
        <authorList>
            <consortium name="The Broad Institute Genomics Platform"/>
            <consortium name="The Broad Institute Genome Sequencing Center for Infectious Disease"/>
            <person name="Wu L."/>
            <person name="Ma J."/>
        </authorList>
    </citation>
    <scope>NUCLEOTIDE SEQUENCE [LARGE SCALE GENOMIC DNA]</scope>
    <source>
        <strain evidence="6">TBRC 1276</strain>
    </source>
</reference>
<comment type="similarity">
    <text evidence="1">Belongs to the bacterial solute-binding protein 1 family.</text>
</comment>
<evidence type="ECO:0000256" key="3">
    <source>
        <dbReference type="ARBA" id="ARBA00022729"/>
    </source>
</evidence>
<dbReference type="PANTHER" id="PTHR30061:SF50">
    <property type="entry name" value="MALTOSE_MALTODEXTRIN-BINDING PERIPLASMIC PROTEIN"/>
    <property type="match status" value="1"/>
</dbReference>
<evidence type="ECO:0000256" key="4">
    <source>
        <dbReference type="SAM" id="SignalP"/>
    </source>
</evidence>
<organism evidence="5 6">
    <name type="scientific">Nonomuraea purpurea</name>
    <dbReference type="NCBI Taxonomy" id="1849276"/>
    <lineage>
        <taxon>Bacteria</taxon>
        <taxon>Bacillati</taxon>
        <taxon>Actinomycetota</taxon>
        <taxon>Actinomycetes</taxon>
        <taxon>Streptosporangiales</taxon>
        <taxon>Streptosporangiaceae</taxon>
        <taxon>Nonomuraea</taxon>
    </lineage>
</organism>
<evidence type="ECO:0000313" key="6">
    <source>
        <dbReference type="Proteomes" id="UP001595851"/>
    </source>
</evidence>
<comment type="caution">
    <text evidence="5">The sequence shown here is derived from an EMBL/GenBank/DDBJ whole genome shotgun (WGS) entry which is preliminary data.</text>
</comment>
<feature type="chain" id="PRO_5046910015" evidence="4">
    <location>
        <begin position="28"/>
        <end position="408"/>
    </location>
</feature>
<protein>
    <submittedName>
        <fullName evidence="5">Extracellular solute-binding protein</fullName>
    </submittedName>
</protein>
<keyword evidence="6" id="KW-1185">Reference proteome</keyword>
<sequence>MKTARRRPGKTPKVAVAAAALFPLSLAACGGAGASGSESPNTLTVQDYYEAVHDPIYQACAKKAGVQVKINHIPNAGLIQKVLQQSSSRTLPDVLMLDNPDVQQIAASGALSPLSDYGLNGDGMVPAVVKAGTHEGKLYGLAPAVNTLTIFYNKDLFEAAGITAPPKTWDELRATAKKLTQQGRYGFAMSNINTYEGSWQFLPFMWSNGGSEQNLATPETAQALQFVLDLQNDGSISKSSVNWSQDDVINQFVAGKAAMVVNGPWQFPTLGKHKDLNWAAFPVPTRTAGQTPVAPLGGELYTVPRTRDKAKMAKAGEFVKCLTSQEQQLETAKIQQNVPSDMAAAATFAQTKPEIAPFATAVKTARARTELLGADWPKAATKIYTAVQAALTGKSDPAQALQQAQSSQ</sequence>
<dbReference type="EMBL" id="JBHSBI010000032">
    <property type="protein sequence ID" value="MFC4014090.1"/>
    <property type="molecule type" value="Genomic_DNA"/>
</dbReference>
<dbReference type="Gene3D" id="3.40.190.10">
    <property type="entry name" value="Periplasmic binding protein-like II"/>
    <property type="match status" value="2"/>
</dbReference>
<evidence type="ECO:0000256" key="1">
    <source>
        <dbReference type="ARBA" id="ARBA00008520"/>
    </source>
</evidence>
<dbReference type="RefSeq" id="WP_379533940.1">
    <property type="nucleotide sequence ID" value="NZ_JBHSBI010000032.1"/>
</dbReference>
<dbReference type="SUPFAM" id="SSF53850">
    <property type="entry name" value="Periplasmic binding protein-like II"/>
    <property type="match status" value="1"/>
</dbReference>
<dbReference type="PROSITE" id="PS51257">
    <property type="entry name" value="PROKAR_LIPOPROTEIN"/>
    <property type="match status" value="1"/>
</dbReference>
<dbReference type="Proteomes" id="UP001595851">
    <property type="component" value="Unassembled WGS sequence"/>
</dbReference>
<keyword evidence="2" id="KW-0813">Transport</keyword>
<dbReference type="InterPro" id="IPR006059">
    <property type="entry name" value="SBP"/>
</dbReference>
<gene>
    <name evidence="5" type="ORF">ACFOY2_43165</name>
</gene>
<evidence type="ECO:0000256" key="2">
    <source>
        <dbReference type="ARBA" id="ARBA00022448"/>
    </source>
</evidence>
<name>A0ABV8GJG2_9ACTN</name>
<dbReference type="PANTHER" id="PTHR30061">
    <property type="entry name" value="MALTOSE-BINDING PERIPLASMIC PROTEIN"/>
    <property type="match status" value="1"/>
</dbReference>
<accession>A0ABV8GJG2</accession>
<evidence type="ECO:0000313" key="5">
    <source>
        <dbReference type="EMBL" id="MFC4014090.1"/>
    </source>
</evidence>
<dbReference type="CDD" id="cd13585">
    <property type="entry name" value="PBP2_TMBP_like"/>
    <property type="match status" value="1"/>
</dbReference>
<feature type="signal peptide" evidence="4">
    <location>
        <begin position="1"/>
        <end position="27"/>
    </location>
</feature>
<dbReference type="Pfam" id="PF13416">
    <property type="entry name" value="SBP_bac_8"/>
    <property type="match status" value="1"/>
</dbReference>
<keyword evidence="3 4" id="KW-0732">Signal</keyword>